<dbReference type="EMBL" id="JAXCGZ010009600">
    <property type="protein sequence ID" value="KAK7076620.1"/>
    <property type="molecule type" value="Genomic_DNA"/>
</dbReference>
<protein>
    <submittedName>
        <fullName evidence="1">Uncharacterized protein</fullName>
    </submittedName>
</protein>
<feature type="non-terminal residue" evidence="1">
    <location>
        <position position="67"/>
    </location>
</feature>
<dbReference type="Proteomes" id="UP001381693">
    <property type="component" value="Unassembled WGS sequence"/>
</dbReference>
<name>A0AAN8X284_HALRR</name>
<organism evidence="1 2">
    <name type="scientific">Halocaridina rubra</name>
    <name type="common">Hawaiian red shrimp</name>
    <dbReference type="NCBI Taxonomy" id="373956"/>
    <lineage>
        <taxon>Eukaryota</taxon>
        <taxon>Metazoa</taxon>
        <taxon>Ecdysozoa</taxon>
        <taxon>Arthropoda</taxon>
        <taxon>Crustacea</taxon>
        <taxon>Multicrustacea</taxon>
        <taxon>Malacostraca</taxon>
        <taxon>Eumalacostraca</taxon>
        <taxon>Eucarida</taxon>
        <taxon>Decapoda</taxon>
        <taxon>Pleocyemata</taxon>
        <taxon>Caridea</taxon>
        <taxon>Atyoidea</taxon>
        <taxon>Atyidae</taxon>
        <taxon>Halocaridina</taxon>
    </lineage>
</organism>
<sequence length="67" mass="7651">MSTDILEQVTMELKSNPSYAFQPKESNDVPSCSQLLVYAPYIKGHSVNTCSQNKDVFDIDDKFLQYK</sequence>
<evidence type="ECO:0000313" key="1">
    <source>
        <dbReference type="EMBL" id="KAK7076620.1"/>
    </source>
</evidence>
<accession>A0AAN8X284</accession>
<proteinExistence type="predicted"/>
<keyword evidence="2" id="KW-1185">Reference proteome</keyword>
<dbReference type="AlphaFoldDB" id="A0AAN8X284"/>
<reference evidence="1 2" key="1">
    <citation type="submission" date="2023-11" db="EMBL/GenBank/DDBJ databases">
        <title>Halocaridina rubra genome assembly.</title>
        <authorList>
            <person name="Smith C."/>
        </authorList>
    </citation>
    <scope>NUCLEOTIDE SEQUENCE [LARGE SCALE GENOMIC DNA]</scope>
    <source>
        <strain evidence="1">EP-1</strain>
        <tissue evidence="1">Whole</tissue>
    </source>
</reference>
<evidence type="ECO:0000313" key="2">
    <source>
        <dbReference type="Proteomes" id="UP001381693"/>
    </source>
</evidence>
<gene>
    <name evidence="1" type="ORF">SK128_013107</name>
</gene>
<comment type="caution">
    <text evidence="1">The sequence shown here is derived from an EMBL/GenBank/DDBJ whole genome shotgun (WGS) entry which is preliminary data.</text>
</comment>